<keyword evidence="1" id="KW-0813">Transport</keyword>
<dbReference type="InterPro" id="IPR017871">
    <property type="entry name" value="ABC_transporter-like_CS"/>
</dbReference>
<dbReference type="Proteomes" id="UP000245765">
    <property type="component" value="Unassembled WGS sequence"/>
</dbReference>
<reference evidence="6" key="1">
    <citation type="submission" date="2018-05" db="EMBL/GenBank/DDBJ databases">
        <authorList>
            <person name="Du Z."/>
            <person name="Wang X."/>
        </authorList>
    </citation>
    <scope>NUCLEOTIDE SEQUENCE [LARGE SCALE GENOMIC DNA]</scope>
    <source>
        <strain evidence="6">CQN31</strain>
    </source>
</reference>
<dbReference type="Pfam" id="PF08402">
    <property type="entry name" value="TOBE_2"/>
    <property type="match status" value="1"/>
</dbReference>
<dbReference type="InterPro" id="IPR012340">
    <property type="entry name" value="NA-bd_OB-fold"/>
</dbReference>
<dbReference type="SMART" id="SM00382">
    <property type="entry name" value="AAA"/>
    <property type="match status" value="1"/>
</dbReference>
<keyword evidence="6" id="KW-1185">Reference proteome</keyword>
<gene>
    <name evidence="5" type="ORF">DFH01_13920</name>
</gene>
<dbReference type="OrthoDB" id="9802264at2"/>
<dbReference type="PANTHER" id="PTHR42781">
    <property type="entry name" value="SPERMIDINE/PUTRESCINE IMPORT ATP-BINDING PROTEIN POTA"/>
    <property type="match status" value="1"/>
</dbReference>
<accession>A0A317FCQ7</accession>
<evidence type="ECO:0000313" key="5">
    <source>
        <dbReference type="EMBL" id="PWS36273.1"/>
    </source>
</evidence>
<keyword evidence="3 5" id="KW-0067">ATP-binding</keyword>
<dbReference type="GO" id="GO:0005524">
    <property type="term" value="F:ATP binding"/>
    <property type="evidence" value="ECO:0007669"/>
    <property type="project" value="UniProtKB-KW"/>
</dbReference>
<name>A0A317FCQ7_9PROT</name>
<dbReference type="PANTHER" id="PTHR42781:SF8">
    <property type="entry name" value="BICARBONATE TRANSPORT ATP-BINDING PROTEIN CMPC"/>
    <property type="match status" value="1"/>
</dbReference>
<dbReference type="Pfam" id="PF00005">
    <property type="entry name" value="ABC_tran"/>
    <property type="match status" value="1"/>
</dbReference>
<dbReference type="AlphaFoldDB" id="A0A317FCQ7"/>
<dbReference type="InterPro" id="IPR013611">
    <property type="entry name" value="Transp-assoc_OB_typ2"/>
</dbReference>
<dbReference type="InterPro" id="IPR027417">
    <property type="entry name" value="P-loop_NTPase"/>
</dbReference>
<dbReference type="InterPro" id="IPR008995">
    <property type="entry name" value="Mo/tungstate-bd_C_term_dom"/>
</dbReference>
<evidence type="ECO:0000259" key="4">
    <source>
        <dbReference type="PROSITE" id="PS50893"/>
    </source>
</evidence>
<dbReference type="InterPro" id="IPR003439">
    <property type="entry name" value="ABC_transporter-like_ATP-bd"/>
</dbReference>
<evidence type="ECO:0000256" key="3">
    <source>
        <dbReference type="ARBA" id="ARBA00022840"/>
    </source>
</evidence>
<dbReference type="SUPFAM" id="SSF52540">
    <property type="entry name" value="P-loop containing nucleoside triphosphate hydrolases"/>
    <property type="match status" value="1"/>
</dbReference>
<feature type="domain" description="ABC transporter" evidence="4">
    <location>
        <begin position="3"/>
        <end position="236"/>
    </location>
</feature>
<dbReference type="InterPro" id="IPR003593">
    <property type="entry name" value="AAA+_ATPase"/>
</dbReference>
<evidence type="ECO:0000256" key="1">
    <source>
        <dbReference type="ARBA" id="ARBA00022448"/>
    </source>
</evidence>
<dbReference type="PROSITE" id="PS00211">
    <property type="entry name" value="ABC_TRANSPORTER_1"/>
    <property type="match status" value="1"/>
</dbReference>
<dbReference type="InterPro" id="IPR050093">
    <property type="entry name" value="ABC_SmlMolc_Importer"/>
</dbReference>
<dbReference type="PROSITE" id="PS50893">
    <property type="entry name" value="ABC_TRANSPORTER_2"/>
    <property type="match status" value="1"/>
</dbReference>
<dbReference type="SUPFAM" id="SSF50331">
    <property type="entry name" value="MOP-like"/>
    <property type="match status" value="1"/>
</dbReference>
<dbReference type="Gene3D" id="2.40.50.100">
    <property type="match status" value="1"/>
</dbReference>
<dbReference type="FunFam" id="3.40.50.300:FF:000425">
    <property type="entry name" value="Probable ABC transporter, ATP-binding subunit"/>
    <property type="match status" value="1"/>
</dbReference>
<evidence type="ECO:0000256" key="2">
    <source>
        <dbReference type="ARBA" id="ARBA00022741"/>
    </source>
</evidence>
<proteinExistence type="predicted"/>
<protein>
    <submittedName>
        <fullName evidence="5">ABC transporter ATP-binding protein</fullName>
    </submittedName>
</protein>
<sequence>MTISFDSIRHAYPERGEVLRGLSLAAKPGEIVCLLGPSGCGKTTLLRLAAGLEPLQAGRIALGGETIAEPGREVPPESRGVGFVFQDYALFPHLTVEDNVAFGLRFVPRGQRKWRIMDALARVGLEAYAQSWPHMLSGGQQQRVALARALAPRPAVLLLDEAFASLDARLREQVRDDTLHVLQESGIATLIVTHDAEEAMFMADRIALMNEGRIEQLGTPADLYLGPATRFVATFLGEVNRLPARLRDGKVETPIGAIALGNRLPASGLPREEGAPVEVLLRPEGLRVLGAPSLEPPAAAAEGGTLAEVEACRLLGATTLVHLAVPDGQGGLLHLHARLPPGTWLQRGEQVSVAMDAERAFVFPAEAP</sequence>
<dbReference type="EMBL" id="QGNA01000003">
    <property type="protein sequence ID" value="PWS36273.1"/>
    <property type="molecule type" value="Genomic_DNA"/>
</dbReference>
<dbReference type="GO" id="GO:0016887">
    <property type="term" value="F:ATP hydrolysis activity"/>
    <property type="evidence" value="ECO:0007669"/>
    <property type="project" value="InterPro"/>
</dbReference>
<evidence type="ECO:0000313" key="6">
    <source>
        <dbReference type="Proteomes" id="UP000245765"/>
    </source>
</evidence>
<dbReference type="Gene3D" id="3.40.50.300">
    <property type="entry name" value="P-loop containing nucleotide triphosphate hydrolases"/>
    <property type="match status" value="1"/>
</dbReference>
<dbReference type="GO" id="GO:0015697">
    <property type="term" value="P:quaternary ammonium group transport"/>
    <property type="evidence" value="ECO:0007669"/>
    <property type="project" value="UniProtKB-ARBA"/>
</dbReference>
<dbReference type="GO" id="GO:0022857">
    <property type="term" value="F:transmembrane transporter activity"/>
    <property type="evidence" value="ECO:0007669"/>
    <property type="project" value="InterPro"/>
</dbReference>
<dbReference type="RefSeq" id="WP_109871067.1">
    <property type="nucleotide sequence ID" value="NZ_QGNA01000003.1"/>
</dbReference>
<comment type="caution">
    <text evidence="5">The sequence shown here is derived from an EMBL/GenBank/DDBJ whole genome shotgun (WGS) entry which is preliminary data.</text>
</comment>
<dbReference type="GO" id="GO:0043190">
    <property type="term" value="C:ATP-binding cassette (ABC) transporter complex"/>
    <property type="evidence" value="ECO:0007669"/>
    <property type="project" value="InterPro"/>
</dbReference>
<organism evidence="5 6">
    <name type="scientific">Falsiroseomonas bella</name>
    <dbReference type="NCBI Taxonomy" id="2184016"/>
    <lineage>
        <taxon>Bacteria</taxon>
        <taxon>Pseudomonadati</taxon>
        <taxon>Pseudomonadota</taxon>
        <taxon>Alphaproteobacteria</taxon>
        <taxon>Acetobacterales</taxon>
        <taxon>Roseomonadaceae</taxon>
        <taxon>Falsiroseomonas</taxon>
    </lineage>
</organism>
<keyword evidence="2" id="KW-0547">Nucleotide-binding</keyword>
<dbReference type="Gene3D" id="2.40.50.140">
    <property type="entry name" value="Nucleic acid-binding proteins"/>
    <property type="match status" value="1"/>
</dbReference>